<dbReference type="FunFam" id="3.15.10.30:FF:000001">
    <property type="entry name" value="Takeout-like protein 1"/>
    <property type="match status" value="1"/>
</dbReference>
<dbReference type="SMART" id="SM00700">
    <property type="entry name" value="JHBP"/>
    <property type="match status" value="1"/>
</dbReference>
<feature type="signal peptide" evidence="4">
    <location>
        <begin position="1"/>
        <end position="21"/>
    </location>
</feature>
<evidence type="ECO:0000313" key="5">
    <source>
        <dbReference type="EMBL" id="AID16755.1"/>
    </source>
</evidence>
<evidence type="ECO:0000256" key="1">
    <source>
        <dbReference type="ARBA" id="ARBA00022729"/>
    </source>
</evidence>
<dbReference type="InterPro" id="IPR038606">
    <property type="entry name" value="To_sf"/>
</dbReference>
<dbReference type="PANTHER" id="PTHR11008:SF18">
    <property type="entry name" value="BCDNA.GH05536-RELATED"/>
    <property type="match status" value="1"/>
</dbReference>
<proteinExistence type="evidence at transcript level"/>
<dbReference type="GO" id="GO:0005615">
    <property type="term" value="C:extracellular space"/>
    <property type="evidence" value="ECO:0007669"/>
    <property type="project" value="TreeGrafter"/>
</dbReference>
<keyword evidence="1 4" id="KW-0732">Signal</keyword>
<organism evidence="5">
    <name type="scientific">Pseudoregma bambucicola</name>
    <dbReference type="NCBI Taxonomy" id="39655"/>
    <lineage>
        <taxon>Eukaryota</taxon>
        <taxon>Metazoa</taxon>
        <taxon>Ecdysozoa</taxon>
        <taxon>Arthropoda</taxon>
        <taxon>Hexapoda</taxon>
        <taxon>Insecta</taxon>
        <taxon>Pterygota</taxon>
        <taxon>Neoptera</taxon>
        <taxon>Paraneoptera</taxon>
        <taxon>Hemiptera</taxon>
        <taxon>Sternorrhyncha</taxon>
        <taxon>Aphidomorpha</taxon>
        <taxon>Aphidoidea</taxon>
        <taxon>Hormaphididae</taxon>
        <taxon>Cerataphidini</taxon>
        <taxon>Pseudoregma</taxon>
    </lineage>
</organism>
<name>A0A0H3U634_9HEMI</name>
<dbReference type="Gene3D" id="3.15.10.30">
    <property type="entry name" value="Haemolymph juvenile hormone binding protein"/>
    <property type="match status" value="1"/>
</dbReference>
<sequence>MVKSLLIVSAMFLAVVASVTAAPTSKKQLSFNICKKNDPNLDKCLKTSLQSVIPDLGEGYPKLRIPAIEPFELPSLEIDHGKGSSKAVSIDLKLKDVKIMGLTSTKLDSLKLDVDNHKLSGQISFGKPLKITGQYTVNGKVLVLPITGNGPCKIVLHEPVLELKEVSGTPYEKNGKTFVQIKRLDLKLVSVKKLNIKLENLFNGNKQLGDSMNTILNENWPVLLEELQPVFEEAVGAIVQDIVNKALQKTAYSDIFPM</sequence>
<dbReference type="InterPro" id="IPR010562">
    <property type="entry name" value="Haemolymph_juvenile_hormone-bd"/>
</dbReference>
<keyword evidence="2" id="KW-0090">Biological rhythms</keyword>
<protein>
    <submittedName>
        <fullName evidence="5">Protein takeout</fullName>
    </submittedName>
</protein>
<evidence type="ECO:0000256" key="2">
    <source>
        <dbReference type="ARBA" id="ARBA00023108"/>
    </source>
</evidence>
<accession>A0A0H3U634</accession>
<evidence type="ECO:0000256" key="3">
    <source>
        <dbReference type="ARBA" id="ARBA00060902"/>
    </source>
</evidence>
<dbReference type="GO" id="GO:0007623">
    <property type="term" value="P:circadian rhythm"/>
    <property type="evidence" value="ECO:0007669"/>
    <property type="project" value="UniProtKB-ARBA"/>
</dbReference>
<dbReference type="EMBL" id="KF305674">
    <property type="protein sequence ID" value="AID16755.1"/>
    <property type="molecule type" value="mRNA"/>
</dbReference>
<dbReference type="Pfam" id="PF06585">
    <property type="entry name" value="JHBP"/>
    <property type="match status" value="1"/>
</dbReference>
<dbReference type="AlphaFoldDB" id="A0A0H3U634"/>
<comment type="similarity">
    <text evidence="3">Belongs to the TO family.</text>
</comment>
<evidence type="ECO:0000256" key="4">
    <source>
        <dbReference type="SAM" id="SignalP"/>
    </source>
</evidence>
<dbReference type="PANTHER" id="PTHR11008">
    <property type="entry name" value="PROTEIN TAKEOUT-LIKE PROTEIN"/>
    <property type="match status" value="1"/>
</dbReference>
<reference evidence="5" key="1">
    <citation type="submission" date="2013-06" db="EMBL/GenBank/DDBJ databases">
        <title>Differentially expressed genes in winged adults of Pseudoregma bambucicola from its gall generation.</title>
        <authorList>
            <person name="Ho Y.H."/>
            <person name="Wang C.C."/>
        </authorList>
    </citation>
    <scope>NUCLEOTIDE SEQUENCE</scope>
</reference>
<feature type="chain" id="PRO_5005202857" evidence="4">
    <location>
        <begin position="22"/>
        <end position="258"/>
    </location>
</feature>